<dbReference type="EMBL" id="KC821608">
    <property type="protein sequence ID" value="AGO47430.1"/>
    <property type="molecule type" value="Genomic_DNA"/>
</dbReference>
<evidence type="ECO:0000259" key="1">
    <source>
        <dbReference type="SMART" id="SM00507"/>
    </source>
</evidence>
<dbReference type="Proteomes" id="UP000014731">
    <property type="component" value="Segment"/>
</dbReference>
<dbReference type="SUPFAM" id="SSF54060">
    <property type="entry name" value="His-Me finger endonucleases"/>
    <property type="match status" value="1"/>
</dbReference>
<name>R9ZY26_9CAUD</name>
<protein>
    <submittedName>
        <fullName evidence="2">HNH endonuclease</fullName>
    </submittedName>
</protein>
<keyword evidence="2" id="KW-0540">Nuclease</keyword>
<dbReference type="InterPro" id="IPR044925">
    <property type="entry name" value="His-Me_finger_sf"/>
</dbReference>
<dbReference type="Pfam" id="PF07463">
    <property type="entry name" value="NUMOD4"/>
    <property type="match status" value="1"/>
</dbReference>
<dbReference type="GO" id="GO:0016788">
    <property type="term" value="F:hydrolase activity, acting on ester bonds"/>
    <property type="evidence" value="ECO:0007669"/>
    <property type="project" value="InterPro"/>
</dbReference>
<reference evidence="3" key="2">
    <citation type="submission" date="2013-03" db="EMBL/GenBank/DDBJ databases">
        <title>The Cellulophaga phages: a novel, diverse, and globally ubiquitous model system.</title>
        <authorList>
            <person name="Holmfeldt K."/>
            <person name="Solonenko N."/>
            <person name="Shah M."/>
            <person name="Corrier K."/>
            <person name="Riemann L."/>
            <person name="VerBerkmoes N.C."/>
            <person name="Sullivan M.B."/>
        </authorList>
    </citation>
    <scope>NUCLEOTIDE SEQUENCE [LARGE SCALE GENOMIC DNA]</scope>
</reference>
<keyword evidence="2" id="KW-0378">Hydrolase</keyword>
<dbReference type="GO" id="GO:0004519">
    <property type="term" value="F:endonuclease activity"/>
    <property type="evidence" value="ECO:0007669"/>
    <property type="project" value="UniProtKB-KW"/>
</dbReference>
<reference evidence="2 3" key="1">
    <citation type="journal article" date="2013" name="Proc. Natl. Acad. Sci. U.S.A.">
        <title>Twelve previously unknown phage genera are ubiquitous in global oceans.</title>
        <authorList>
            <person name="Holmfeldt K."/>
            <person name="Solonenko N."/>
            <person name="Shah M."/>
            <person name="Corrier K."/>
            <person name="Riemann L."/>
            <person name="Verberkmoes N.C."/>
            <person name="Sullivan M.B."/>
        </authorList>
    </citation>
    <scope>NUCLEOTIDE SEQUENCE [LARGE SCALE GENOMIC DNA]</scope>
    <source>
        <strain evidence="2">Phi19:3</strain>
    </source>
</reference>
<dbReference type="Pfam" id="PF13392">
    <property type="entry name" value="HNH_3"/>
    <property type="match status" value="1"/>
</dbReference>
<sequence>MEIWKPIKGYENIYQVSNFGRVKSLDRIVFNKGNGTRCKTKGRVLKQSKDKGGYLYVGLYNKDNEKTSSIKVHRLVAFSFCSGYTEGLEVNHKDGIRDNNLYTNLEWVTRSQNIRDTYKRGRITYGQKNNASKLMDRDIGVISSLYDSGVSQSIISLAFGVSQSTISNVIKNKHYKNGLIEKGLADQQRTN</sequence>
<evidence type="ECO:0000313" key="3">
    <source>
        <dbReference type="Proteomes" id="UP000014731"/>
    </source>
</evidence>
<dbReference type="SMART" id="SM00507">
    <property type="entry name" value="HNHc"/>
    <property type="match status" value="1"/>
</dbReference>
<feature type="domain" description="HNH nuclease" evidence="1">
    <location>
        <begin position="66"/>
        <end position="114"/>
    </location>
</feature>
<proteinExistence type="predicted"/>
<dbReference type="GeneID" id="16881024"/>
<keyword evidence="2" id="KW-0255">Endonuclease</keyword>
<dbReference type="Gene3D" id="3.90.75.20">
    <property type="match status" value="1"/>
</dbReference>
<accession>R9ZY26</accession>
<evidence type="ECO:0000313" key="2">
    <source>
        <dbReference type="EMBL" id="AGO47430.1"/>
    </source>
</evidence>
<dbReference type="RefSeq" id="YP_008240811.1">
    <property type="nucleotide sequence ID" value="NC_021789.1"/>
</dbReference>
<organism evidence="2 3">
    <name type="scientific">Cellulophaga phage phi19:3</name>
    <dbReference type="NCBI Taxonomy" id="1327971"/>
    <lineage>
        <taxon>Viruses</taxon>
        <taxon>Duplodnaviria</taxon>
        <taxon>Heunggongvirae</taxon>
        <taxon>Uroviricota</taxon>
        <taxon>Caudoviricetes</taxon>
        <taxon>Pachyviridae</taxon>
        <taxon>Baltivirus</taxon>
        <taxon>Baltivirus phi19tres</taxon>
    </lineage>
</organism>
<dbReference type="KEGG" id="vg:16881024"/>
<keyword evidence="3" id="KW-1185">Reference proteome</keyword>
<dbReference type="InterPro" id="IPR003615">
    <property type="entry name" value="HNH_nuc"/>
</dbReference>
<dbReference type="InterPro" id="IPR010902">
    <property type="entry name" value="NUMOD4"/>
</dbReference>
<dbReference type="OrthoDB" id="21336at10239"/>
<gene>
    <name evidence="2" type="ORF">Phi19:3_gp026</name>
</gene>